<dbReference type="InterPro" id="IPR036417">
    <property type="entry name" value="TMV-like_coat_sf"/>
</dbReference>
<dbReference type="GO" id="GO:0005198">
    <property type="term" value="F:structural molecule activity"/>
    <property type="evidence" value="ECO:0007669"/>
    <property type="project" value="InterPro"/>
</dbReference>
<name>A0A1X2ITN8_9FUNG</name>
<gene>
    <name evidence="1" type="ORF">BCR42DRAFT_388367</name>
</gene>
<dbReference type="InterPro" id="IPR001337">
    <property type="entry name" value="TMV-like_coat"/>
</dbReference>
<evidence type="ECO:0000313" key="2">
    <source>
        <dbReference type="Proteomes" id="UP000193560"/>
    </source>
</evidence>
<organism evidence="1 2">
    <name type="scientific">Absidia repens</name>
    <dbReference type="NCBI Taxonomy" id="90262"/>
    <lineage>
        <taxon>Eukaryota</taxon>
        <taxon>Fungi</taxon>
        <taxon>Fungi incertae sedis</taxon>
        <taxon>Mucoromycota</taxon>
        <taxon>Mucoromycotina</taxon>
        <taxon>Mucoromycetes</taxon>
        <taxon>Mucorales</taxon>
        <taxon>Cunninghamellaceae</taxon>
        <taxon>Absidia</taxon>
    </lineage>
</organism>
<comment type="caution">
    <text evidence="1">The sequence shown here is derived from an EMBL/GenBank/DDBJ whole genome shotgun (WGS) entry which is preliminary data.</text>
</comment>
<dbReference type="EMBL" id="MCGE01000004">
    <property type="protein sequence ID" value="ORZ22155.1"/>
    <property type="molecule type" value="Genomic_DNA"/>
</dbReference>
<proteinExistence type="predicted"/>
<sequence length="157" mass="18406">MYIIPSPTMTVIGNLQWYLTSDILQYIHQLRNDVLNGQQIPIQHLRVNSTSTTMIFSAHQRFPEAKTYVCEGIGFWNKRLQLLQFYASKLTHQSHCSTNPPDTTSADDVEHLLFRIIDGSLQAYEDAEDFIDRQTFEDRYGLRWWTQPCQTNSEKFK</sequence>
<dbReference type="Proteomes" id="UP000193560">
    <property type="component" value="Unassembled WGS sequence"/>
</dbReference>
<dbReference type="OrthoDB" id="2237965at2759"/>
<keyword evidence="2" id="KW-1185">Reference proteome</keyword>
<dbReference type="Gene3D" id="1.20.120.70">
    <property type="entry name" value="Tobacco mosaic virus-like, coat protein"/>
    <property type="match status" value="1"/>
</dbReference>
<dbReference type="AlphaFoldDB" id="A0A1X2ITN8"/>
<dbReference type="Pfam" id="PF00721">
    <property type="entry name" value="TMV_coat"/>
    <property type="match status" value="1"/>
</dbReference>
<accession>A0A1X2ITN8</accession>
<reference evidence="1 2" key="1">
    <citation type="submission" date="2016-07" db="EMBL/GenBank/DDBJ databases">
        <title>Pervasive Adenine N6-methylation of Active Genes in Fungi.</title>
        <authorList>
            <consortium name="DOE Joint Genome Institute"/>
            <person name="Mondo S.J."/>
            <person name="Dannebaum R.O."/>
            <person name="Kuo R.C."/>
            <person name="Labutti K."/>
            <person name="Haridas S."/>
            <person name="Kuo A."/>
            <person name="Salamov A."/>
            <person name="Ahrendt S.R."/>
            <person name="Lipzen A."/>
            <person name="Sullivan W."/>
            <person name="Andreopoulos W.B."/>
            <person name="Clum A."/>
            <person name="Lindquist E."/>
            <person name="Daum C."/>
            <person name="Ramamoorthy G.K."/>
            <person name="Gryganskyi A."/>
            <person name="Culley D."/>
            <person name="Magnuson J.K."/>
            <person name="James T.Y."/>
            <person name="O'Malley M.A."/>
            <person name="Stajich J.E."/>
            <person name="Spatafora J.W."/>
            <person name="Visel A."/>
            <person name="Grigoriev I.V."/>
        </authorList>
    </citation>
    <scope>NUCLEOTIDE SEQUENCE [LARGE SCALE GENOMIC DNA]</scope>
    <source>
        <strain evidence="1 2">NRRL 1336</strain>
    </source>
</reference>
<evidence type="ECO:0000313" key="1">
    <source>
        <dbReference type="EMBL" id="ORZ22155.1"/>
    </source>
</evidence>
<protein>
    <submittedName>
        <fullName evidence="1">Uncharacterized protein</fullName>
    </submittedName>
</protein>